<keyword evidence="6 7" id="KW-0472">Membrane</keyword>
<evidence type="ECO:0000256" key="2">
    <source>
        <dbReference type="ARBA" id="ARBA00010157"/>
    </source>
</evidence>
<keyword evidence="5 7" id="KW-1133">Transmembrane helix</keyword>
<keyword evidence="10" id="KW-1185">Reference proteome</keyword>
<comment type="similarity">
    <text evidence="2">Belongs to the resistance-nodulation-cell division (RND) (TC 2.A.6) family. MmpL subfamily.</text>
</comment>
<comment type="caution">
    <text evidence="9">The sequence shown here is derived from an EMBL/GenBank/DDBJ whole genome shotgun (WGS) entry which is preliminary data.</text>
</comment>
<evidence type="ECO:0000256" key="6">
    <source>
        <dbReference type="ARBA" id="ARBA00023136"/>
    </source>
</evidence>
<comment type="subcellular location">
    <subcellularLocation>
        <location evidence="1">Cell membrane</location>
        <topology evidence="1">Multi-pass membrane protein</topology>
    </subcellularLocation>
</comment>
<feature type="transmembrane region" description="Helical" evidence="7">
    <location>
        <begin position="126"/>
        <end position="153"/>
    </location>
</feature>
<feature type="non-terminal residue" evidence="9">
    <location>
        <position position="201"/>
    </location>
</feature>
<feature type="domain" description="Membrane transport protein MMPL" evidence="8">
    <location>
        <begin position="16"/>
        <end position="170"/>
    </location>
</feature>
<name>X6LED2_RETFI</name>
<dbReference type="Gene3D" id="1.20.1640.10">
    <property type="entry name" value="Multidrug efflux transporter AcrB transmembrane domain"/>
    <property type="match status" value="1"/>
</dbReference>
<evidence type="ECO:0000259" key="8">
    <source>
        <dbReference type="Pfam" id="PF03176"/>
    </source>
</evidence>
<dbReference type="AlphaFoldDB" id="X6LED2"/>
<gene>
    <name evidence="9" type="ORF">RFI_37589</name>
</gene>
<feature type="transmembrane region" description="Helical" evidence="7">
    <location>
        <begin position="165"/>
        <end position="191"/>
    </location>
</feature>
<dbReference type="EMBL" id="ASPP01042635">
    <property type="protein sequence ID" value="ETN99878.1"/>
    <property type="molecule type" value="Genomic_DNA"/>
</dbReference>
<evidence type="ECO:0000313" key="10">
    <source>
        <dbReference type="Proteomes" id="UP000023152"/>
    </source>
</evidence>
<evidence type="ECO:0000256" key="1">
    <source>
        <dbReference type="ARBA" id="ARBA00004651"/>
    </source>
</evidence>
<reference evidence="9 10" key="1">
    <citation type="journal article" date="2013" name="Curr. Biol.">
        <title>The Genome of the Foraminiferan Reticulomyxa filosa.</title>
        <authorList>
            <person name="Glockner G."/>
            <person name="Hulsmann N."/>
            <person name="Schleicher M."/>
            <person name="Noegel A.A."/>
            <person name="Eichinger L."/>
            <person name="Gallinger C."/>
            <person name="Pawlowski J."/>
            <person name="Sierra R."/>
            <person name="Euteneuer U."/>
            <person name="Pillet L."/>
            <person name="Moustafa A."/>
            <person name="Platzer M."/>
            <person name="Groth M."/>
            <person name="Szafranski K."/>
            <person name="Schliwa M."/>
        </authorList>
    </citation>
    <scope>NUCLEOTIDE SEQUENCE [LARGE SCALE GENOMIC DNA]</scope>
</reference>
<evidence type="ECO:0000256" key="3">
    <source>
        <dbReference type="ARBA" id="ARBA00022475"/>
    </source>
</evidence>
<feature type="transmembrane region" description="Helical" evidence="7">
    <location>
        <begin position="59"/>
        <end position="78"/>
    </location>
</feature>
<dbReference type="Proteomes" id="UP000023152">
    <property type="component" value="Unassembled WGS sequence"/>
</dbReference>
<keyword evidence="4 7" id="KW-0812">Transmembrane</keyword>
<evidence type="ECO:0000256" key="4">
    <source>
        <dbReference type="ARBA" id="ARBA00022692"/>
    </source>
</evidence>
<dbReference type="InterPro" id="IPR004869">
    <property type="entry name" value="MMPL_dom"/>
</dbReference>
<keyword evidence="3" id="KW-1003">Cell membrane</keyword>
<accession>X6LED2</accession>
<evidence type="ECO:0000256" key="7">
    <source>
        <dbReference type="SAM" id="Phobius"/>
    </source>
</evidence>
<sequence length="201" mass="22635">MISSFDPYYSNAINFVSQIRKVMKRLCENAAPSKQSYTCYLSGGSINEVDLVNVIFAQFPWVLLTIVVIVFCVMGLFFQSAFVPLRLFATIALPLTFVYGFSISVYQKGLLDGLHWDAVANTQGLFWLSPIMTVTILIGLALDYDVFLFARVYEYRVHGIPTREAIVRVVAVLVDTFIIRTLLVPAVLAMAKFITQYLSTF</sequence>
<proteinExistence type="inferred from homology"/>
<organism evidence="9 10">
    <name type="scientific">Reticulomyxa filosa</name>
    <dbReference type="NCBI Taxonomy" id="46433"/>
    <lineage>
        <taxon>Eukaryota</taxon>
        <taxon>Sar</taxon>
        <taxon>Rhizaria</taxon>
        <taxon>Retaria</taxon>
        <taxon>Foraminifera</taxon>
        <taxon>Monothalamids</taxon>
        <taxon>Reticulomyxidae</taxon>
        <taxon>Reticulomyxa</taxon>
    </lineage>
</organism>
<feature type="transmembrane region" description="Helical" evidence="7">
    <location>
        <begin position="85"/>
        <end position="106"/>
    </location>
</feature>
<dbReference type="Pfam" id="PF03176">
    <property type="entry name" value="MMPL"/>
    <property type="match status" value="1"/>
</dbReference>
<dbReference type="PANTHER" id="PTHR33406">
    <property type="entry name" value="MEMBRANE PROTEIN MJ1562-RELATED"/>
    <property type="match status" value="1"/>
</dbReference>
<evidence type="ECO:0000256" key="5">
    <source>
        <dbReference type="ARBA" id="ARBA00022989"/>
    </source>
</evidence>
<dbReference type="SUPFAM" id="SSF82866">
    <property type="entry name" value="Multidrug efflux transporter AcrB transmembrane domain"/>
    <property type="match status" value="1"/>
</dbReference>
<dbReference type="GO" id="GO:0005886">
    <property type="term" value="C:plasma membrane"/>
    <property type="evidence" value="ECO:0007669"/>
    <property type="project" value="UniProtKB-SubCell"/>
</dbReference>
<evidence type="ECO:0000313" key="9">
    <source>
        <dbReference type="EMBL" id="ETN99878.1"/>
    </source>
</evidence>
<dbReference type="PANTHER" id="PTHR33406:SF6">
    <property type="entry name" value="MEMBRANE PROTEIN YDGH-RELATED"/>
    <property type="match status" value="1"/>
</dbReference>
<dbReference type="InterPro" id="IPR050545">
    <property type="entry name" value="Mycobact_MmpL"/>
</dbReference>
<protein>
    <recommendedName>
        <fullName evidence="8">Membrane transport protein MMPL domain-containing protein</fullName>
    </recommendedName>
</protein>